<feature type="region of interest" description="Disordered" evidence="1">
    <location>
        <begin position="1"/>
        <end position="70"/>
    </location>
</feature>
<dbReference type="VEuPathDB" id="FungiDB:I7I51_03273"/>
<gene>
    <name evidence="2" type="ORF">I7I51_03273</name>
</gene>
<protein>
    <submittedName>
        <fullName evidence="2">Uncharacterized protein</fullName>
    </submittedName>
</protein>
<evidence type="ECO:0000313" key="3">
    <source>
        <dbReference type="Proteomes" id="UP000663671"/>
    </source>
</evidence>
<proteinExistence type="predicted"/>
<organism evidence="2 3">
    <name type="scientific">Ajellomyces capsulatus</name>
    <name type="common">Darling's disease fungus</name>
    <name type="synonym">Histoplasma capsulatum</name>
    <dbReference type="NCBI Taxonomy" id="5037"/>
    <lineage>
        <taxon>Eukaryota</taxon>
        <taxon>Fungi</taxon>
        <taxon>Dikarya</taxon>
        <taxon>Ascomycota</taxon>
        <taxon>Pezizomycotina</taxon>
        <taxon>Eurotiomycetes</taxon>
        <taxon>Eurotiomycetidae</taxon>
        <taxon>Onygenales</taxon>
        <taxon>Ajellomycetaceae</taxon>
        <taxon>Histoplasma</taxon>
    </lineage>
</organism>
<evidence type="ECO:0000256" key="1">
    <source>
        <dbReference type="SAM" id="MobiDB-lite"/>
    </source>
</evidence>
<evidence type="ECO:0000313" key="2">
    <source>
        <dbReference type="EMBL" id="QSS61101.1"/>
    </source>
</evidence>
<feature type="non-terminal residue" evidence="2">
    <location>
        <position position="1"/>
    </location>
</feature>
<reference evidence="2" key="1">
    <citation type="submission" date="2021-01" db="EMBL/GenBank/DDBJ databases">
        <title>Chromosome-level genome assembly of a human fungal pathogen reveals clustering of transcriptionally co-regulated genes.</title>
        <authorList>
            <person name="Voorhies M."/>
            <person name="Cohen S."/>
            <person name="Shea T.P."/>
            <person name="Petrus S."/>
            <person name="Munoz J.F."/>
            <person name="Poplawski S."/>
            <person name="Goldman W.E."/>
            <person name="Michael T."/>
            <person name="Cuomo C.A."/>
            <person name="Sil A."/>
            <person name="Beyhan S."/>
        </authorList>
    </citation>
    <scope>NUCLEOTIDE SEQUENCE</scope>
    <source>
        <strain evidence="2">WU24</strain>
    </source>
</reference>
<sequence length="130" mass="13844">IEERTGRETTRSTYHPVPNGGALIVSTKASGGLGGLGSAAKKSPRARPESTARNVRSLSENDKTQPLGRDKNMLVFLQGKKMGIGPHICGPSTHGSCFTAAILRCHQIWAMGGGGNGKLKWYNELMPSLK</sequence>
<accession>A0A8A1M528</accession>
<name>A0A8A1M528_AJECA</name>
<feature type="compositionally biased region" description="Basic and acidic residues" evidence="1">
    <location>
        <begin position="59"/>
        <end position="70"/>
    </location>
</feature>
<feature type="compositionally biased region" description="Basic and acidic residues" evidence="1">
    <location>
        <begin position="1"/>
        <end position="10"/>
    </location>
</feature>
<dbReference type="EMBL" id="CP069111">
    <property type="protein sequence ID" value="QSS61101.1"/>
    <property type="molecule type" value="Genomic_DNA"/>
</dbReference>
<dbReference type="Proteomes" id="UP000663671">
    <property type="component" value="Chromosome 5"/>
</dbReference>
<dbReference type="AlphaFoldDB" id="A0A8A1M528"/>